<organism evidence="3 4">
    <name type="scientific">Byssothecium circinans</name>
    <dbReference type="NCBI Taxonomy" id="147558"/>
    <lineage>
        <taxon>Eukaryota</taxon>
        <taxon>Fungi</taxon>
        <taxon>Dikarya</taxon>
        <taxon>Ascomycota</taxon>
        <taxon>Pezizomycotina</taxon>
        <taxon>Dothideomycetes</taxon>
        <taxon>Pleosporomycetidae</taxon>
        <taxon>Pleosporales</taxon>
        <taxon>Massarineae</taxon>
        <taxon>Massarinaceae</taxon>
        <taxon>Byssothecium</taxon>
    </lineage>
</organism>
<dbReference type="PANTHER" id="PTHR14580">
    <property type="entry name" value="MULTIPLE MYELOMA TUMOR-ASSOCIATED PROTEIN 2 FAMILY MEMBER"/>
    <property type="match status" value="1"/>
</dbReference>
<feature type="compositionally biased region" description="Basic and acidic residues" evidence="1">
    <location>
        <begin position="173"/>
        <end position="190"/>
    </location>
</feature>
<dbReference type="Pfam" id="PF10159">
    <property type="entry name" value="MMtag"/>
    <property type="match status" value="1"/>
</dbReference>
<sequence length="243" mass="29326">MDLLQTVRKEGSRGGRSEFKWEDVKQDAQRENYLGHSLMAPVGRWQQGRDLNWYAKGDDSAESQQSAAEKLAEEKRKVKEAEEDAMLRAMGLPVPDRASTNANLTPLGEKAQGADVDKAIDEKAKEGDRDEKKREKAEKTRKHRDGENRERRRRHRSRSRSRDHRDRRRDRSRSRDGRRDRHGDDGDRDRDRRRRRSRSREHRGREDHYEHRKYNERPRSRSRDRDRRRRSRSPYDRHERRRD</sequence>
<evidence type="ECO:0000256" key="1">
    <source>
        <dbReference type="SAM" id="MobiDB-lite"/>
    </source>
</evidence>
<protein>
    <recommendedName>
        <fullName evidence="2">Multiple myeloma tumor-associated protein 2-like N-terminal domain-containing protein</fullName>
    </recommendedName>
</protein>
<evidence type="ECO:0000313" key="4">
    <source>
        <dbReference type="Proteomes" id="UP000800035"/>
    </source>
</evidence>
<feature type="compositionally biased region" description="Basic and acidic residues" evidence="1">
    <location>
        <begin position="203"/>
        <end position="225"/>
    </location>
</feature>
<keyword evidence="4" id="KW-1185">Reference proteome</keyword>
<feature type="region of interest" description="Disordered" evidence="1">
    <location>
        <begin position="55"/>
        <end position="243"/>
    </location>
</feature>
<gene>
    <name evidence="3" type="ORF">CC80DRAFT_513093</name>
</gene>
<feature type="compositionally biased region" description="Basic and acidic residues" evidence="1">
    <location>
        <begin position="233"/>
        <end position="243"/>
    </location>
</feature>
<accession>A0A6A5U877</accession>
<feature type="compositionally biased region" description="Basic residues" evidence="1">
    <location>
        <begin position="191"/>
        <end position="202"/>
    </location>
</feature>
<dbReference type="Proteomes" id="UP000800035">
    <property type="component" value="Unassembled WGS sequence"/>
</dbReference>
<evidence type="ECO:0000313" key="3">
    <source>
        <dbReference type="EMBL" id="KAF1961121.1"/>
    </source>
</evidence>
<evidence type="ECO:0000259" key="2">
    <source>
        <dbReference type="Pfam" id="PF10159"/>
    </source>
</evidence>
<dbReference type="InterPro" id="IPR039207">
    <property type="entry name" value="MMTAG2-like"/>
</dbReference>
<name>A0A6A5U877_9PLEO</name>
<proteinExistence type="predicted"/>
<feature type="region of interest" description="Disordered" evidence="1">
    <location>
        <begin position="1"/>
        <end position="23"/>
    </location>
</feature>
<feature type="compositionally biased region" description="Basic and acidic residues" evidence="1">
    <location>
        <begin position="115"/>
        <end position="150"/>
    </location>
</feature>
<dbReference type="PANTHER" id="PTHR14580:SF0">
    <property type="entry name" value="MULTIPLE MYELOMA TUMOR-ASSOCIATED PROTEIN 2"/>
    <property type="match status" value="1"/>
</dbReference>
<feature type="domain" description="Multiple myeloma tumor-associated protein 2-like N-terminal" evidence="2">
    <location>
        <begin position="11"/>
        <end position="91"/>
    </location>
</feature>
<feature type="compositionally biased region" description="Basic residues" evidence="1">
    <location>
        <begin position="151"/>
        <end position="172"/>
    </location>
</feature>
<reference evidence="3" key="1">
    <citation type="journal article" date="2020" name="Stud. Mycol.">
        <title>101 Dothideomycetes genomes: a test case for predicting lifestyles and emergence of pathogens.</title>
        <authorList>
            <person name="Haridas S."/>
            <person name="Albert R."/>
            <person name="Binder M."/>
            <person name="Bloem J."/>
            <person name="Labutti K."/>
            <person name="Salamov A."/>
            <person name="Andreopoulos B."/>
            <person name="Baker S."/>
            <person name="Barry K."/>
            <person name="Bills G."/>
            <person name="Bluhm B."/>
            <person name="Cannon C."/>
            <person name="Castanera R."/>
            <person name="Culley D."/>
            <person name="Daum C."/>
            <person name="Ezra D."/>
            <person name="Gonzalez J."/>
            <person name="Henrissat B."/>
            <person name="Kuo A."/>
            <person name="Liang C."/>
            <person name="Lipzen A."/>
            <person name="Lutzoni F."/>
            <person name="Magnuson J."/>
            <person name="Mondo S."/>
            <person name="Nolan M."/>
            <person name="Ohm R."/>
            <person name="Pangilinan J."/>
            <person name="Park H.-J."/>
            <person name="Ramirez L."/>
            <person name="Alfaro M."/>
            <person name="Sun H."/>
            <person name="Tritt A."/>
            <person name="Yoshinaga Y."/>
            <person name="Zwiers L.-H."/>
            <person name="Turgeon B."/>
            <person name="Goodwin S."/>
            <person name="Spatafora J."/>
            <person name="Crous P."/>
            <person name="Grigoriev I."/>
        </authorList>
    </citation>
    <scope>NUCLEOTIDE SEQUENCE</scope>
    <source>
        <strain evidence="3">CBS 675.92</strain>
    </source>
</reference>
<dbReference type="InterPro" id="IPR019315">
    <property type="entry name" value="MMTA2_N"/>
</dbReference>
<feature type="compositionally biased region" description="Basic and acidic residues" evidence="1">
    <location>
        <begin position="7"/>
        <end position="23"/>
    </location>
</feature>
<dbReference type="EMBL" id="ML976981">
    <property type="protein sequence ID" value="KAF1961121.1"/>
    <property type="molecule type" value="Genomic_DNA"/>
</dbReference>
<dbReference type="OrthoDB" id="5390672at2759"/>
<dbReference type="AlphaFoldDB" id="A0A6A5U877"/>
<feature type="compositionally biased region" description="Basic and acidic residues" evidence="1">
    <location>
        <begin position="70"/>
        <end position="80"/>
    </location>
</feature>